<dbReference type="RefSeq" id="WP_158359428.1">
    <property type="nucleotide sequence ID" value="NZ_JAOQJF010000072.1"/>
</dbReference>
<evidence type="ECO:0000313" key="2">
    <source>
        <dbReference type="Proteomes" id="UP001652395"/>
    </source>
</evidence>
<name>A0ABT2V3L4_9FIRM</name>
<dbReference type="Proteomes" id="UP001652395">
    <property type="component" value="Unassembled WGS sequence"/>
</dbReference>
<reference evidence="1 2" key="1">
    <citation type="journal article" date="2021" name="ISME Commun">
        <title>Automated analysis of genomic sequences facilitates high-throughput and comprehensive description of bacteria.</title>
        <authorList>
            <person name="Hitch T.C.A."/>
        </authorList>
    </citation>
    <scope>NUCLEOTIDE SEQUENCE [LARGE SCALE GENOMIC DNA]</scope>
    <source>
        <strain evidence="2">f_CCE</strain>
    </source>
</reference>
<comment type="caution">
    <text evidence="1">The sequence shown here is derived from an EMBL/GenBank/DDBJ whole genome shotgun (WGS) entry which is preliminary data.</text>
</comment>
<organism evidence="1 2">
    <name type="scientific">Alitiscatomonas aceti</name>
    <dbReference type="NCBI Taxonomy" id="2981724"/>
    <lineage>
        <taxon>Bacteria</taxon>
        <taxon>Bacillati</taxon>
        <taxon>Bacillota</taxon>
        <taxon>Clostridia</taxon>
        <taxon>Lachnospirales</taxon>
        <taxon>Lachnospiraceae</taxon>
        <taxon>Alitiscatomonas</taxon>
    </lineage>
</organism>
<proteinExistence type="predicted"/>
<gene>
    <name evidence="1" type="ORF">OCV69_16475</name>
</gene>
<protein>
    <submittedName>
        <fullName evidence="1">Uncharacterized protein</fullName>
    </submittedName>
</protein>
<keyword evidence="2" id="KW-1185">Reference proteome</keyword>
<evidence type="ECO:0000313" key="1">
    <source>
        <dbReference type="EMBL" id="MCU6801483.1"/>
    </source>
</evidence>
<dbReference type="EMBL" id="JAOQJF010000072">
    <property type="protein sequence ID" value="MCU6801483.1"/>
    <property type="molecule type" value="Genomic_DNA"/>
</dbReference>
<sequence>MTVTAGFQYSDIDKAKEATTNFINTFNIQNIEELLEVIKMFYPYASNDNRQKSGTLFKDVPYGSPTIGRYFDFCRMPDEVWKTIVQDILNNK</sequence>
<accession>A0ABT2V3L4</accession>